<organism evidence="1 2">
    <name type="scientific">Marinilabilia salmonicolor</name>
    <dbReference type="NCBI Taxonomy" id="989"/>
    <lineage>
        <taxon>Bacteria</taxon>
        <taxon>Pseudomonadati</taxon>
        <taxon>Bacteroidota</taxon>
        <taxon>Bacteroidia</taxon>
        <taxon>Marinilabiliales</taxon>
        <taxon>Marinilabiliaceae</taxon>
        <taxon>Marinilabilia</taxon>
    </lineage>
</organism>
<dbReference type="RefSeq" id="WP_114436854.1">
    <property type="nucleotide sequence ID" value="NZ_QPIZ01000008.1"/>
</dbReference>
<name>A0A368V679_9BACT</name>
<dbReference type="PROSITE" id="PS51257">
    <property type="entry name" value="PROKAR_LIPOPROTEIN"/>
    <property type="match status" value="1"/>
</dbReference>
<dbReference type="AlphaFoldDB" id="A0A368V679"/>
<reference evidence="1 2" key="1">
    <citation type="submission" date="2018-07" db="EMBL/GenBank/DDBJ databases">
        <title>Freshwater and sediment microbial communities from various areas in North America, analyzing microbe dynamics in response to fracking.</title>
        <authorList>
            <person name="Lamendella R."/>
        </authorList>
    </citation>
    <scope>NUCLEOTIDE SEQUENCE [LARGE SCALE GENOMIC DNA]</scope>
    <source>
        <strain evidence="1 2">160A</strain>
    </source>
</reference>
<proteinExistence type="predicted"/>
<dbReference type="Proteomes" id="UP000252733">
    <property type="component" value="Unassembled WGS sequence"/>
</dbReference>
<evidence type="ECO:0008006" key="3">
    <source>
        <dbReference type="Google" id="ProtNLM"/>
    </source>
</evidence>
<protein>
    <recommendedName>
        <fullName evidence="3">Lipoprotein</fullName>
    </recommendedName>
</protein>
<sequence>MKKFIVFLTCLVFVSCSEELNFNDSIPDPSLNSSTLKSQSLSFDWENEEYVSGDPLLPRLPWKSMASTAVPRELALDIKSEDGWRLLFNSFTMDDGHPEPNKFLMFYNKFRGILRFWYYHEGVSSYSDLRYGLQLTGSTSLLNFVGDFAKPMDKRRSNDYTESISGDWGNLSIGQGLVENQWYLFDFTLAYDDNVPNLDVDENDLFFYLRGINISHIDLTGVQAGEITGDVIIDSKGQSNLFNIGGIKIDNSSVKKDFGNNNFIDTGATATANSKEPQSWWSLVGPQLSQKTAEAVGNAGGALVSDFLNLTLNPVQNLVNSLIHQGNTSNNGYVDLKMSTSIDLSGIVTEQEPVQVTNLYVPGSIYQSGGSKYIDNEDVPLGVFNLSTTPTIRYKQIYSPVQSYKGNFKYCQFFSLDRNSFDIKINPEIQDDIVVIKKKAELYFYDLYSGPTNLNRCSLFPPYATDVAGDELVNDSEGNRWFKLIEGFDSPYNSCDEYGISNYTYFDVSNGQYPTLKKEADGRIVVKVMVQFINKESGKVVTHIQTYLPQFIENNQWWPLYY</sequence>
<gene>
    <name evidence="1" type="ORF">DFO77_10834</name>
</gene>
<dbReference type="EMBL" id="QPIZ01000008">
    <property type="protein sequence ID" value="RCW36592.1"/>
    <property type="molecule type" value="Genomic_DNA"/>
</dbReference>
<evidence type="ECO:0000313" key="1">
    <source>
        <dbReference type="EMBL" id="RCW36592.1"/>
    </source>
</evidence>
<comment type="caution">
    <text evidence="1">The sequence shown here is derived from an EMBL/GenBank/DDBJ whole genome shotgun (WGS) entry which is preliminary data.</text>
</comment>
<accession>A0A368V679</accession>
<keyword evidence="2" id="KW-1185">Reference proteome</keyword>
<evidence type="ECO:0000313" key="2">
    <source>
        <dbReference type="Proteomes" id="UP000252733"/>
    </source>
</evidence>